<dbReference type="EMBL" id="JALJOU010000002">
    <property type="protein sequence ID" value="KAK9845999.1"/>
    <property type="molecule type" value="Genomic_DNA"/>
</dbReference>
<keyword evidence="4" id="KW-1185">Reference proteome</keyword>
<dbReference type="Gene3D" id="3.40.50.300">
    <property type="entry name" value="P-loop containing nucleotide triphosphate hydrolases"/>
    <property type="match status" value="1"/>
</dbReference>
<dbReference type="InterPro" id="IPR044974">
    <property type="entry name" value="Disease_R_plants"/>
</dbReference>
<organism evidence="3 4">
    <name type="scientific">Elliptochloris bilobata</name>
    <dbReference type="NCBI Taxonomy" id="381761"/>
    <lineage>
        <taxon>Eukaryota</taxon>
        <taxon>Viridiplantae</taxon>
        <taxon>Chlorophyta</taxon>
        <taxon>core chlorophytes</taxon>
        <taxon>Trebouxiophyceae</taxon>
        <taxon>Trebouxiophyceae incertae sedis</taxon>
        <taxon>Elliptochloris clade</taxon>
        <taxon>Elliptochloris</taxon>
    </lineage>
</organism>
<dbReference type="InterPro" id="IPR027417">
    <property type="entry name" value="P-loop_NTPase"/>
</dbReference>
<dbReference type="PANTHER" id="PTHR11017">
    <property type="entry name" value="LEUCINE-RICH REPEAT-CONTAINING PROTEIN"/>
    <property type="match status" value="1"/>
</dbReference>
<dbReference type="SUPFAM" id="SSF52540">
    <property type="entry name" value="P-loop containing nucleoside triphosphate hydrolases"/>
    <property type="match status" value="1"/>
</dbReference>
<reference evidence="3 4" key="1">
    <citation type="journal article" date="2024" name="Nat. Commun.">
        <title>Phylogenomics reveals the evolutionary origins of lichenization in chlorophyte algae.</title>
        <authorList>
            <person name="Puginier C."/>
            <person name="Libourel C."/>
            <person name="Otte J."/>
            <person name="Skaloud P."/>
            <person name="Haon M."/>
            <person name="Grisel S."/>
            <person name="Petersen M."/>
            <person name="Berrin J.G."/>
            <person name="Delaux P.M."/>
            <person name="Dal Grande F."/>
            <person name="Keller J."/>
        </authorList>
    </citation>
    <scope>NUCLEOTIDE SEQUENCE [LARGE SCALE GENOMIC DNA]</scope>
    <source>
        <strain evidence="3 4">SAG 245.80</strain>
    </source>
</reference>
<dbReference type="Proteomes" id="UP001445335">
    <property type="component" value="Unassembled WGS sequence"/>
</dbReference>
<dbReference type="AlphaFoldDB" id="A0AAW1SKE6"/>
<evidence type="ECO:0000256" key="1">
    <source>
        <dbReference type="ARBA" id="ARBA00004430"/>
    </source>
</evidence>
<dbReference type="SUPFAM" id="SSF52058">
    <property type="entry name" value="L domain-like"/>
    <property type="match status" value="1"/>
</dbReference>
<dbReference type="InterPro" id="IPR035897">
    <property type="entry name" value="Toll_tir_struct_dom_sf"/>
</dbReference>
<name>A0AAW1SKE6_9CHLO</name>
<proteinExistence type="predicted"/>
<dbReference type="InterPro" id="IPR032675">
    <property type="entry name" value="LRR_dom_sf"/>
</dbReference>
<evidence type="ECO:0000313" key="3">
    <source>
        <dbReference type="EMBL" id="KAK9845999.1"/>
    </source>
</evidence>
<comment type="caution">
    <text evidence="3">The sequence shown here is derived from an EMBL/GenBank/DDBJ whole genome shotgun (WGS) entry which is preliminary data.</text>
</comment>
<dbReference type="GO" id="GO:0006952">
    <property type="term" value="P:defense response"/>
    <property type="evidence" value="ECO:0007669"/>
    <property type="project" value="InterPro"/>
</dbReference>
<sequence length="704" mass="77224">MAAQAGPGRSQCASAEMVVATLLEQPCDVFLSHRGPDSKRHLVSHLVQRLERASLNVFVDYTMPKGVESWKTILAKLRGARRIVILLSPRFEESCWCLEEVRAAAQRLDAVLPIFLNRAPGQCNTSELQRAEVELRKEEPGAPANVVERWRMAVESLGSVSGWPQSSRTDYEAELVDDVLAELLRVLRPLNHLSDDSLVGLDQLVPRLMQILKSNKVLGLWGMGGVGKTTIASELLNALQPEFSDAVCFLENVRDQAKHCGGLVKLQGQLLTSLIRKPMEVSGERHGKLLLATHLQRCRALIIIDDLVAACGGLPLTLKVLGSHLSAFGHKQDVWEDALKRLQDAEELQGRDEPLFSRLRISYDLLEKPEQRMFLDSACFFLGRRADTAKRAWLRSDFGSSTGLYTLEKCCLLHVSAVSGRLSMHDQLRDLAWAIVSEGANVSPCERTWLRGDDAANLLHESQSQELVGLPEDIQVLTKLKELDVSECTALNALPRSLGALTGLESFRLHGCSSLSALPDTIGALLGLKELNLRGCCALVAMPGPLGALTGLQRLDLHSCHSLATLPDSVGNLADLVWLNLEDCWLLAELPESLSALTGLRRFDLRNCRTLPALPEAIGALTSLQALPDSLGELTGLRRLCLDNCRKLSALPTSLGYLTDLQRLRLEGCRALVELPQTLGLLTRLEELRLDGCKSLTGLPESLG</sequence>
<dbReference type="Gene3D" id="3.40.50.10140">
    <property type="entry name" value="Toll/interleukin-1 receptor homology (TIR) domain"/>
    <property type="match status" value="1"/>
</dbReference>
<comment type="subcellular location">
    <subcellularLocation>
        <location evidence="1">Cytoplasm</location>
        <location evidence="1">Cytoskeleton</location>
        <location evidence="1">Cilium axoneme</location>
    </subcellularLocation>
</comment>
<dbReference type="Pfam" id="PF00931">
    <property type="entry name" value="NB-ARC"/>
    <property type="match status" value="1"/>
</dbReference>
<protein>
    <recommendedName>
        <fullName evidence="2">TIR domain-containing protein</fullName>
    </recommendedName>
</protein>
<dbReference type="GO" id="GO:0005930">
    <property type="term" value="C:axoneme"/>
    <property type="evidence" value="ECO:0007669"/>
    <property type="project" value="UniProtKB-SubCell"/>
</dbReference>
<dbReference type="SMART" id="SM00255">
    <property type="entry name" value="TIR"/>
    <property type="match status" value="1"/>
</dbReference>
<dbReference type="GO" id="GO:0043531">
    <property type="term" value="F:ADP binding"/>
    <property type="evidence" value="ECO:0007669"/>
    <property type="project" value="InterPro"/>
</dbReference>
<dbReference type="PROSITE" id="PS50104">
    <property type="entry name" value="TIR"/>
    <property type="match status" value="1"/>
</dbReference>
<dbReference type="PRINTS" id="PR00364">
    <property type="entry name" value="DISEASERSIST"/>
</dbReference>
<dbReference type="InterPro" id="IPR002182">
    <property type="entry name" value="NB-ARC"/>
</dbReference>
<dbReference type="GO" id="GO:0007165">
    <property type="term" value="P:signal transduction"/>
    <property type="evidence" value="ECO:0007669"/>
    <property type="project" value="InterPro"/>
</dbReference>
<dbReference type="InterPro" id="IPR000157">
    <property type="entry name" value="TIR_dom"/>
</dbReference>
<accession>A0AAW1SKE6</accession>
<dbReference type="Pfam" id="PF01582">
    <property type="entry name" value="TIR"/>
    <property type="match status" value="1"/>
</dbReference>
<gene>
    <name evidence="3" type="ORF">WJX81_008025</name>
</gene>
<evidence type="ECO:0000259" key="2">
    <source>
        <dbReference type="PROSITE" id="PS50104"/>
    </source>
</evidence>
<feature type="domain" description="TIR" evidence="2">
    <location>
        <begin position="25"/>
        <end position="187"/>
    </location>
</feature>
<dbReference type="PANTHER" id="PTHR11017:SF385">
    <property type="entry name" value="DISEASE RESISTANCE PROTEIN (TIR-NBS-LRR CLASS)-RELATED"/>
    <property type="match status" value="1"/>
</dbReference>
<dbReference type="Gene3D" id="3.80.10.10">
    <property type="entry name" value="Ribonuclease Inhibitor"/>
    <property type="match status" value="2"/>
</dbReference>
<evidence type="ECO:0000313" key="4">
    <source>
        <dbReference type="Proteomes" id="UP001445335"/>
    </source>
</evidence>
<dbReference type="SUPFAM" id="SSF52200">
    <property type="entry name" value="Toll/Interleukin receptor TIR domain"/>
    <property type="match status" value="1"/>
</dbReference>